<keyword evidence="4" id="KW-1185">Reference proteome</keyword>
<dbReference type="GO" id="GO:0016757">
    <property type="term" value="F:glycosyltransferase activity"/>
    <property type="evidence" value="ECO:0007669"/>
    <property type="project" value="InterPro"/>
</dbReference>
<proteinExistence type="predicted"/>
<dbReference type="InterPro" id="IPR050194">
    <property type="entry name" value="Glycosyltransferase_grp1"/>
</dbReference>
<dbReference type="AlphaFoldDB" id="A0A1G9KFC6"/>
<dbReference type="EMBL" id="FNGP01000003">
    <property type="protein sequence ID" value="SDL48590.1"/>
    <property type="molecule type" value="Genomic_DNA"/>
</dbReference>
<dbReference type="SUPFAM" id="SSF53756">
    <property type="entry name" value="UDP-Glycosyltransferase/glycogen phosphorylase"/>
    <property type="match status" value="1"/>
</dbReference>
<accession>A0A1G9KFC6</accession>
<dbReference type="InterPro" id="IPR001296">
    <property type="entry name" value="Glyco_trans_1"/>
</dbReference>
<evidence type="ECO:0000313" key="4">
    <source>
        <dbReference type="Proteomes" id="UP000199475"/>
    </source>
</evidence>
<evidence type="ECO:0000313" key="3">
    <source>
        <dbReference type="EMBL" id="SDL48590.1"/>
    </source>
</evidence>
<evidence type="ECO:0000256" key="1">
    <source>
        <dbReference type="ARBA" id="ARBA00022679"/>
    </source>
</evidence>
<organism evidence="3 4">
    <name type="scientific">Tessaracoccus oleiagri</name>
    <dbReference type="NCBI Taxonomy" id="686624"/>
    <lineage>
        <taxon>Bacteria</taxon>
        <taxon>Bacillati</taxon>
        <taxon>Actinomycetota</taxon>
        <taxon>Actinomycetes</taxon>
        <taxon>Propionibacteriales</taxon>
        <taxon>Propionibacteriaceae</taxon>
        <taxon>Tessaracoccus</taxon>
    </lineage>
</organism>
<dbReference type="OrthoDB" id="9790710at2"/>
<dbReference type="PANTHER" id="PTHR45947">
    <property type="entry name" value="SULFOQUINOVOSYL TRANSFERASE SQD2"/>
    <property type="match status" value="1"/>
</dbReference>
<reference evidence="3 4" key="1">
    <citation type="submission" date="2016-10" db="EMBL/GenBank/DDBJ databases">
        <authorList>
            <person name="de Groot N.N."/>
        </authorList>
    </citation>
    <scope>NUCLEOTIDE SEQUENCE [LARGE SCALE GENOMIC DNA]</scope>
    <source>
        <strain evidence="3 4">CGMCC 1.9159</strain>
    </source>
</reference>
<dbReference type="Gene3D" id="3.40.50.2000">
    <property type="entry name" value="Glycogen Phosphorylase B"/>
    <property type="match status" value="2"/>
</dbReference>
<gene>
    <name evidence="3" type="ORF">SAMN04488242_1612</name>
</gene>
<protein>
    <submittedName>
        <fullName evidence="3">Glycosyltransferase involved in cell wall bisynthesis</fullName>
    </submittedName>
</protein>
<dbReference type="PANTHER" id="PTHR45947:SF3">
    <property type="entry name" value="SULFOQUINOVOSYL TRANSFERASE SQD2"/>
    <property type="match status" value="1"/>
</dbReference>
<feature type="domain" description="Glycosyl transferase family 1" evidence="2">
    <location>
        <begin position="183"/>
        <end position="301"/>
    </location>
</feature>
<name>A0A1G9KFC6_9ACTN</name>
<dbReference type="Pfam" id="PF00534">
    <property type="entry name" value="Glycos_transf_1"/>
    <property type="match status" value="1"/>
</dbReference>
<sequence length="366" mass="40296">MTPTGSPRPKLLFGGMTANRGGKEAFIMNTFKALRGQYDCWFLADQAIAYRDEISDLGGHVVDITPRGTNPIRYLRDLRALFRSNEFEAIWLNQTVVNSIEPLILAKLSGVPYRILHSHSSRNMGSRLTGTLHRIQRPLVPLFANRRFACARPAAKWLFGNRPYTFIPNAFDVSEFTFDPATRESAREELGIDDDQIALVHVARFGEEKNHAFTVQVLNELIRRGQPAVAIYIGDGSLRAGIEEQVDRLGLREHTRFLGMIPDVAVKLQASDVSLLPSFFEGLPFTVLEAQAAGLPSIVSTAVTDEVDAAGTVRFLPLEAGAEVWADEVLSVLQTHIRPAGVNPLVGTAFDSAHSSQLLVSAVHRG</sequence>
<dbReference type="Proteomes" id="UP000199475">
    <property type="component" value="Unassembled WGS sequence"/>
</dbReference>
<evidence type="ECO:0000259" key="2">
    <source>
        <dbReference type="Pfam" id="PF00534"/>
    </source>
</evidence>
<keyword evidence="1 3" id="KW-0808">Transferase</keyword>
<dbReference type="STRING" id="686624.SAMN04488242_1612"/>